<evidence type="ECO:0000313" key="1">
    <source>
        <dbReference type="EMBL" id="UZF90160.1"/>
    </source>
</evidence>
<proteinExistence type="predicted"/>
<sequence length="109" mass="11957">MISRLKGDNYGTLRPSYVAGGQPLGTSSNGFKVPELSQLLADGVIEMDLTKRRAIYRKADQLALDNTTFVGLCYRATGFGLSNSLQGFEMLPSVLSPFSNLDPGKYYRK</sequence>
<gene>
    <name evidence="1" type="ORF">NWE54_26830</name>
</gene>
<protein>
    <submittedName>
        <fullName evidence="1">Uncharacterized protein</fullName>
    </submittedName>
</protein>
<organism evidence="1">
    <name type="scientific">Bosea sp. NBC_00436</name>
    <dbReference type="NCBI Taxonomy" id="2969620"/>
    <lineage>
        <taxon>Bacteria</taxon>
        <taxon>Pseudomonadati</taxon>
        <taxon>Pseudomonadota</taxon>
        <taxon>Alphaproteobacteria</taxon>
        <taxon>Hyphomicrobiales</taxon>
        <taxon>Boseaceae</taxon>
        <taxon>Bosea</taxon>
    </lineage>
</organism>
<dbReference type="Gene3D" id="3.10.105.10">
    <property type="entry name" value="Dipeptide-binding Protein, Domain 3"/>
    <property type="match status" value="1"/>
</dbReference>
<geneLocation type="plasmid" evidence="1">
    <name>pNBC436</name>
</geneLocation>
<dbReference type="SUPFAM" id="SSF53850">
    <property type="entry name" value="Periplasmic binding protein-like II"/>
    <property type="match status" value="1"/>
</dbReference>
<name>A0A9E8CPA4_9HYPH</name>
<reference evidence="1" key="1">
    <citation type="submission" date="2022-08" db="EMBL/GenBank/DDBJ databases">
        <title>Complete Genome Sequences of 2 Bosea sp. soil isolates.</title>
        <authorList>
            <person name="Alvarez Arevalo M."/>
            <person name="Sterndorff E.B."/>
            <person name="Faurdal D."/>
            <person name="Joergensen T.S."/>
            <person name="Weber T."/>
        </authorList>
    </citation>
    <scope>NUCLEOTIDE SEQUENCE</scope>
    <source>
        <strain evidence="1">NBC_00436</strain>
        <plasmid evidence="1">pNBC436</plasmid>
    </source>
</reference>
<keyword evidence="1" id="KW-0614">Plasmid</keyword>
<accession>A0A9E8CPA4</accession>
<dbReference type="Gene3D" id="3.40.190.10">
    <property type="entry name" value="Periplasmic binding protein-like II"/>
    <property type="match status" value="1"/>
</dbReference>
<dbReference type="EMBL" id="CP102775">
    <property type="protein sequence ID" value="UZF90160.1"/>
    <property type="molecule type" value="Genomic_DNA"/>
</dbReference>
<dbReference type="AlphaFoldDB" id="A0A9E8CPA4"/>